<gene>
    <name evidence="7" type="ORF">Ade02nite_91600</name>
</gene>
<evidence type="ECO:0000256" key="4">
    <source>
        <dbReference type="ARBA" id="ARBA00022679"/>
    </source>
</evidence>
<protein>
    <submittedName>
        <fullName evidence="7">Succinoglycan biosynthesis protein exoa</fullName>
    </submittedName>
</protein>
<dbReference type="SUPFAM" id="SSF53448">
    <property type="entry name" value="Nucleotide-diphospho-sugar transferases"/>
    <property type="match status" value="1"/>
</dbReference>
<keyword evidence="5" id="KW-0812">Transmembrane</keyword>
<keyword evidence="8" id="KW-1185">Reference proteome</keyword>
<evidence type="ECO:0000256" key="3">
    <source>
        <dbReference type="ARBA" id="ARBA00022676"/>
    </source>
</evidence>
<dbReference type="PANTHER" id="PTHR43179:SF12">
    <property type="entry name" value="GALACTOFURANOSYLTRANSFERASE GLFT2"/>
    <property type="match status" value="1"/>
</dbReference>
<reference evidence="7 8" key="1">
    <citation type="submission" date="2021-01" db="EMBL/GenBank/DDBJ databases">
        <title>Whole genome shotgun sequence of Actinoplanes deccanensis NBRC 13994.</title>
        <authorList>
            <person name="Komaki H."/>
            <person name="Tamura T."/>
        </authorList>
    </citation>
    <scope>NUCLEOTIDE SEQUENCE [LARGE SCALE GENOMIC DNA]</scope>
    <source>
        <strain evidence="7 8">NBRC 13994</strain>
    </source>
</reference>
<keyword evidence="3" id="KW-0328">Glycosyltransferase</keyword>
<keyword evidence="5" id="KW-1133">Transmembrane helix</keyword>
<evidence type="ECO:0000313" key="7">
    <source>
        <dbReference type="EMBL" id="GID80519.1"/>
    </source>
</evidence>
<comment type="pathway">
    <text evidence="1">Cell wall biogenesis; cell wall polysaccharide biosynthesis.</text>
</comment>
<dbReference type="Gene3D" id="3.90.550.10">
    <property type="entry name" value="Spore Coat Polysaccharide Biosynthesis Protein SpsA, Chain A"/>
    <property type="match status" value="1"/>
</dbReference>
<feature type="transmembrane region" description="Helical" evidence="5">
    <location>
        <begin position="299"/>
        <end position="322"/>
    </location>
</feature>
<dbReference type="CDD" id="cd02525">
    <property type="entry name" value="Succinoglycan_BP_ExoA"/>
    <property type="match status" value="1"/>
</dbReference>
<keyword evidence="5" id="KW-0472">Membrane</keyword>
<evidence type="ECO:0000256" key="2">
    <source>
        <dbReference type="ARBA" id="ARBA00006739"/>
    </source>
</evidence>
<accession>A0ABQ3YKI1</accession>
<organism evidence="7 8">
    <name type="scientific">Paractinoplanes deccanensis</name>
    <dbReference type="NCBI Taxonomy" id="113561"/>
    <lineage>
        <taxon>Bacteria</taxon>
        <taxon>Bacillati</taxon>
        <taxon>Actinomycetota</taxon>
        <taxon>Actinomycetes</taxon>
        <taxon>Micromonosporales</taxon>
        <taxon>Micromonosporaceae</taxon>
        <taxon>Paractinoplanes</taxon>
    </lineage>
</organism>
<sequence>MPFVSVVVPCWNEADFIEGFLDAVQEFDYPADRLEVLVVDGMSDDGTRDVLQKRDAVRLIDNPGRSKPVALNLGIREAKGDIIVRLDVHADYPPDYLAKCVRGLLDHPDADNVGGVRRSEARDDNLIGRAIALSTTDAFGAGNTRYRIGAAEPQWVDTVFGGCYRREVFDRIGYFDEALTRAQDREFNQRLRAAGGKILLLPDITCTYYARSGYREFCGWMFEGGYWPFRASRAVGRWIGSWRNVVPLGFVLAASGGLALSPFSRAARRLTFTLLGTYGAAAAYSGARLARRHRDPRLLAAMPLIFATTHVVYGVGSVWGILDPAGRRRS</sequence>
<keyword evidence="4" id="KW-0808">Transferase</keyword>
<comment type="similarity">
    <text evidence="2">Belongs to the glycosyltransferase 2 family.</text>
</comment>
<evidence type="ECO:0000259" key="6">
    <source>
        <dbReference type="Pfam" id="PF00535"/>
    </source>
</evidence>
<dbReference type="Pfam" id="PF00535">
    <property type="entry name" value="Glycos_transf_2"/>
    <property type="match status" value="1"/>
</dbReference>
<dbReference type="EMBL" id="BOMI01000194">
    <property type="protein sequence ID" value="GID80519.1"/>
    <property type="molecule type" value="Genomic_DNA"/>
</dbReference>
<proteinExistence type="inferred from homology"/>
<comment type="caution">
    <text evidence="7">The sequence shown here is derived from an EMBL/GenBank/DDBJ whole genome shotgun (WGS) entry which is preliminary data.</text>
</comment>
<dbReference type="Proteomes" id="UP000609879">
    <property type="component" value="Unassembled WGS sequence"/>
</dbReference>
<name>A0ABQ3YKI1_9ACTN</name>
<dbReference type="InterPro" id="IPR029044">
    <property type="entry name" value="Nucleotide-diphossugar_trans"/>
</dbReference>
<dbReference type="PANTHER" id="PTHR43179">
    <property type="entry name" value="RHAMNOSYLTRANSFERASE WBBL"/>
    <property type="match status" value="1"/>
</dbReference>
<evidence type="ECO:0000313" key="8">
    <source>
        <dbReference type="Proteomes" id="UP000609879"/>
    </source>
</evidence>
<evidence type="ECO:0000256" key="5">
    <source>
        <dbReference type="SAM" id="Phobius"/>
    </source>
</evidence>
<dbReference type="InterPro" id="IPR001173">
    <property type="entry name" value="Glyco_trans_2-like"/>
</dbReference>
<feature type="domain" description="Glycosyltransferase 2-like" evidence="6">
    <location>
        <begin position="5"/>
        <end position="138"/>
    </location>
</feature>
<evidence type="ECO:0000256" key="1">
    <source>
        <dbReference type="ARBA" id="ARBA00004776"/>
    </source>
</evidence>